<gene>
    <name evidence="2" type="ORF">PCOR1329_LOCUS79119</name>
</gene>
<evidence type="ECO:0000313" key="3">
    <source>
        <dbReference type="Proteomes" id="UP001189429"/>
    </source>
</evidence>
<accession>A0ABN9XWA3</accession>
<evidence type="ECO:0000313" key="2">
    <source>
        <dbReference type="EMBL" id="CAK0902528.1"/>
    </source>
</evidence>
<feature type="compositionally biased region" description="Pro residues" evidence="1">
    <location>
        <begin position="153"/>
        <end position="218"/>
    </location>
</feature>
<evidence type="ECO:0000256" key="1">
    <source>
        <dbReference type="SAM" id="MobiDB-lite"/>
    </source>
</evidence>
<keyword evidence="3" id="KW-1185">Reference proteome</keyword>
<proteinExistence type="predicted"/>
<reference evidence="2" key="1">
    <citation type="submission" date="2023-10" db="EMBL/GenBank/DDBJ databases">
        <authorList>
            <person name="Chen Y."/>
            <person name="Shah S."/>
            <person name="Dougan E. K."/>
            <person name="Thang M."/>
            <person name="Chan C."/>
        </authorList>
    </citation>
    <scope>NUCLEOTIDE SEQUENCE [LARGE SCALE GENOMIC DNA]</scope>
</reference>
<protein>
    <recommendedName>
        <fullName evidence="4">Galectin</fullName>
    </recommendedName>
</protein>
<comment type="caution">
    <text evidence="2">The sequence shown here is derived from an EMBL/GenBank/DDBJ whole genome shotgun (WGS) entry which is preliminary data.</text>
</comment>
<evidence type="ECO:0008006" key="4">
    <source>
        <dbReference type="Google" id="ProtNLM"/>
    </source>
</evidence>
<feature type="region of interest" description="Disordered" evidence="1">
    <location>
        <begin position="150"/>
        <end position="232"/>
    </location>
</feature>
<organism evidence="2 3">
    <name type="scientific">Prorocentrum cordatum</name>
    <dbReference type="NCBI Taxonomy" id="2364126"/>
    <lineage>
        <taxon>Eukaryota</taxon>
        <taxon>Sar</taxon>
        <taxon>Alveolata</taxon>
        <taxon>Dinophyceae</taxon>
        <taxon>Prorocentrales</taxon>
        <taxon>Prorocentraceae</taxon>
        <taxon>Prorocentrum</taxon>
    </lineage>
</organism>
<sequence length="373" mass="39503">MQMSVHGLGGSEAAALRAAEDSTACTIPTTPDWFSTVSGCNSISSFSYLRSGNCKSTEWKATLPSCMDGSPGTLIVAYGADTQGSSTDRMDILVDGGVVATIFNSHSCSTSQCQASVPWSPSNVELRVVAVSSTSAYYAHMVLWTMTFEEEPSPPTPSPTPSPTASPTPNPTASPTPNPTPSPTSSPTPGPTLSPTSSPTPSPTPSPTSLPPPSPPASPATSVSGTGDPHLVNVHGQRFDLYQPGVHSLIRIPKSLQKRNALLVRARASRLGAKCTDLYFTEINVTGTWARHLRPADRTWVAEDAASRRPRWHRFSQVSIKVVHGHTMLGTRYLNVFVRGLNSSKFQIGGLLGEDDHTVASTASANCKKSITF</sequence>
<name>A0ABN9XWA3_9DINO</name>
<dbReference type="Proteomes" id="UP001189429">
    <property type="component" value="Unassembled WGS sequence"/>
</dbReference>
<dbReference type="EMBL" id="CAUYUJ010021082">
    <property type="protein sequence ID" value="CAK0902528.1"/>
    <property type="molecule type" value="Genomic_DNA"/>
</dbReference>